<feature type="compositionally biased region" description="Polar residues" evidence="12">
    <location>
        <begin position="1"/>
        <end position="11"/>
    </location>
</feature>
<evidence type="ECO:0000256" key="4">
    <source>
        <dbReference type="ARBA" id="ARBA00022692"/>
    </source>
</evidence>
<feature type="region of interest" description="Disordered" evidence="12">
    <location>
        <begin position="1191"/>
        <end position="1221"/>
    </location>
</feature>
<evidence type="ECO:0000256" key="3">
    <source>
        <dbReference type="ARBA" id="ARBA00022538"/>
    </source>
</evidence>
<evidence type="ECO:0000256" key="5">
    <source>
        <dbReference type="ARBA" id="ARBA00022826"/>
    </source>
</evidence>
<feature type="compositionally biased region" description="Basic and acidic residues" evidence="12">
    <location>
        <begin position="1239"/>
        <end position="1251"/>
    </location>
</feature>
<comment type="subcellular location">
    <subcellularLocation>
        <location evidence="1">Membrane</location>
        <topology evidence="1">Multi-pass membrane protein</topology>
    </subcellularLocation>
</comment>
<evidence type="ECO:0000259" key="15">
    <source>
        <dbReference type="Pfam" id="PF22614"/>
    </source>
</evidence>
<dbReference type="Proteomes" id="UP000572268">
    <property type="component" value="Unassembled WGS sequence"/>
</dbReference>
<dbReference type="InterPro" id="IPR047871">
    <property type="entry name" value="K_chnl_Slo-like"/>
</dbReference>
<feature type="region of interest" description="Disordered" evidence="12">
    <location>
        <begin position="1"/>
        <end position="23"/>
    </location>
</feature>
<evidence type="ECO:0000256" key="12">
    <source>
        <dbReference type="SAM" id="MobiDB-lite"/>
    </source>
</evidence>
<dbReference type="PANTHER" id="PTHR10027">
    <property type="entry name" value="CALCIUM-ACTIVATED POTASSIUM CHANNEL ALPHA CHAIN"/>
    <property type="match status" value="1"/>
</dbReference>
<feature type="transmembrane region" description="Helical" evidence="13">
    <location>
        <begin position="165"/>
        <end position="184"/>
    </location>
</feature>
<evidence type="ECO:0000256" key="2">
    <source>
        <dbReference type="ARBA" id="ARBA00022448"/>
    </source>
</evidence>
<dbReference type="InterPro" id="IPR013099">
    <property type="entry name" value="K_chnl_dom"/>
</dbReference>
<gene>
    <name evidence="17" type="ORF">FOL46_004924</name>
    <name evidence="16" type="ORF">FOZ61_000011</name>
</gene>
<dbReference type="Pfam" id="PF07885">
    <property type="entry name" value="Ion_trans_2"/>
    <property type="match status" value="1"/>
</dbReference>
<dbReference type="Proteomes" id="UP000570595">
    <property type="component" value="Unassembled WGS sequence"/>
</dbReference>
<accession>A0A7J6MIX8</accession>
<evidence type="ECO:0000256" key="6">
    <source>
        <dbReference type="ARBA" id="ARBA00022958"/>
    </source>
</evidence>
<dbReference type="OrthoDB" id="433309at2759"/>
<feature type="compositionally biased region" description="Low complexity" evidence="12">
    <location>
        <begin position="973"/>
        <end position="993"/>
    </location>
</feature>
<feature type="transmembrane region" description="Helical" evidence="13">
    <location>
        <begin position="436"/>
        <end position="457"/>
    </location>
</feature>
<dbReference type="EMBL" id="JABANN010000003">
    <property type="protein sequence ID" value="KAF4676323.1"/>
    <property type="molecule type" value="Genomic_DNA"/>
</dbReference>
<feature type="region of interest" description="Disordered" evidence="12">
    <location>
        <begin position="848"/>
        <end position="917"/>
    </location>
</feature>
<proteinExistence type="predicted"/>
<keyword evidence="10" id="KW-0407">Ion channel</keyword>
<keyword evidence="9 13" id="KW-0472">Membrane</keyword>
<evidence type="ECO:0000256" key="8">
    <source>
        <dbReference type="ARBA" id="ARBA00023065"/>
    </source>
</evidence>
<comment type="catalytic activity">
    <reaction evidence="11">
        <text>K(+)(in) = K(+)(out)</text>
        <dbReference type="Rhea" id="RHEA:29463"/>
        <dbReference type="ChEBI" id="CHEBI:29103"/>
    </reaction>
</comment>
<dbReference type="Pfam" id="PF22614">
    <property type="entry name" value="Slo-like_RCK"/>
    <property type="match status" value="1"/>
</dbReference>
<keyword evidence="7 13" id="KW-1133">Transmembrane helix</keyword>
<feature type="region of interest" description="Disordered" evidence="12">
    <location>
        <begin position="1239"/>
        <end position="1265"/>
    </location>
</feature>
<keyword evidence="2" id="KW-0813">Transport</keyword>
<comment type="caution">
    <text evidence="16">The sequence shown here is derived from an EMBL/GenBank/DDBJ whole genome shotgun (WGS) entry which is preliminary data.</text>
</comment>
<evidence type="ECO:0000313" key="17">
    <source>
        <dbReference type="EMBL" id="KAF4676323.1"/>
    </source>
</evidence>
<keyword evidence="5" id="KW-0631">Potassium channel</keyword>
<dbReference type="Gene3D" id="1.10.287.70">
    <property type="match status" value="1"/>
</dbReference>
<protein>
    <recommendedName>
        <fullName evidence="20">Calcium-activated potassium channel subunit alpha-1</fullName>
    </recommendedName>
</protein>
<name>A0A7J6MIX8_PEROL</name>
<reference evidence="18 19" key="1">
    <citation type="submission" date="2020-04" db="EMBL/GenBank/DDBJ databases">
        <title>Perkinsus olseni comparative genomics.</title>
        <authorList>
            <person name="Bogema D.R."/>
        </authorList>
    </citation>
    <scope>NUCLEOTIDE SEQUENCE [LARGE SCALE GENOMIC DNA]</scope>
    <source>
        <strain evidence="16">ATCC PRA-179</strain>
        <strain evidence="17">ATCC PRA-31</strain>
    </source>
</reference>
<keyword evidence="4 13" id="KW-0812">Transmembrane</keyword>
<evidence type="ECO:0008006" key="20">
    <source>
        <dbReference type="Google" id="ProtNLM"/>
    </source>
</evidence>
<sequence length="1502" mass="164610">MAQTPPESANRTGWPMSAAASGSFGNESAGGSVGFSDTFAGLEDFIDDDEALGAATASAVSMEDSVVRRRLRVRTTSIPGARVDLSVVSQVQRDRASLGHGASLGSNAMRYASNGITLAPSSVLQVELYGRQWNITLPSPSAAVQLLIVLACLASQLLLFGDILYQLLMLAITFVVQGLMLFFLHSGLHLRQRAASGYYSIHGIGKEQEHLGRAQGQTWRTHSQPRREPLRSGTQQWNPFFERGPHAESFRELGTNTWRRIWAELMSLISSGDIQGMLHALVESKAFLLQRLLITVFWCALYVHFTKYLYRDEVCDRGSYETTFIHALIGYEWRCKWLTDRIPDWHVPVERVFLWIVNIDFCVSLITAREKFKWIKRLSTVLDIFTMPLFMLFVRWGLAIDPEDYLSLYGYMRFMRLYGLHRTLERIATSTSEITLKIVSISLGVLGIIFTFSGAMFNEEAPAGLKGEFTAFFDYVYFFVVTLSTVGYGDFAPVTGFGRLLCINAIGIVVIFIPAQIRELGYLIRQPRGQIGVIPSRKVLGVDGKFVLLLAGGLSADELDTFIWELAHGHTLYCRNVVVFTTSPVKDFEETVSDALSKFGIRLCIKAGDTASGVSQDLCKLRWDAVGAVIVFSDRRCGTGEAATPLSSEQVSEDHRSVVRCLHVRKFWDQAFGLSCHLLREDSSRQVLDMGAEQVTSRHDLMLKIMAKTCSGYLHGAFMCVYRITCPPFVATAMPPYKYEELLLLLADHSRVCLFGIDRMASTGHMLLNPAGQELTAADGLIILASSARKALEIQALGLNYRTVSESPFWSELDRDRMRLFIPARFRMQGENDDVSASQTGPPHIITATEVDETRSPERHHADTASIRESRGTRRYSSGDEPIVFPIPGMPESVSEVSEDQAEGTTKKKRSASAGAVLTRDMSDRLAHMGLADGQTGGAGGSSKRRGLRRQNTFFTTGRRALKAVRSMGSIFGPSPQSSSGTTTRRPSGTEGEASPSRRFRGESSAFADGSLDVIIQASLPTAIAQGAEKRGLLIEQRKNFVSGATRLRLQPVYRVDKSRIIFEDFLEAFPELTSTLEGRMGDDPDFNFSIFDPSGALGFTATGPSLVVVVGWPNGLPCFLRTIFSSKGSAKTKCVVLSPNTEGSIAELSEFAGRVAWVLGSPTSREDLARAGVGAADVVAVLTSISSWPGVARGPSRSSLPGPANRFSNPPGSSARPPPQDFISALTTHEIKHVKDKVKSSGRCNTRDLDSSSTGAGRRTSVASMFSEDGTEAVRVSRSIITCLQDVTCLSFLDESSWWPSEGVKGNLFHMDSPEFAMGNVISESILFPAISRSPVLSDILVDAGIMASLMIDGGLDFYGDQPNSGIQPCVELVDLSEAWKNERLNAFFAKSNMPSETREQIAASSDPLRIAGATFGDLLKHLVSGGCVPLGLYRRQPQSSYAALSFSPDSEKNAQLKQGTESFDEWLLSGFQVVRLHLPANVNVAELGRSGVHHWSSELF</sequence>
<keyword evidence="6" id="KW-0630">Potassium</keyword>
<dbReference type="SUPFAM" id="SSF81324">
    <property type="entry name" value="Voltage-gated potassium channels"/>
    <property type="match status" value="1"/>
</dbReference>
<dbReference type="EMBL" id="JABAHT010000001">
    <property type="protein sequence ID" value="KAF4671386.1"/>
    <property type="molecule type" value="Genomic_DNA"/>
</dbReference>
<keyword evidence="3" id="KW-0633">Potassium transport</keyword>
<feature type="region of interest" description="Disordered" evidence="12">
    <location>
        <begin position="930"/>
        <end position="1002"/>
    </location>
</feature>
<feature type="transmembrane region" description="Helical" evidence="13">
    <location>
        <begin position="141"/>
        <end position="159"/>
    </location>
</feature>
<evidence type="ECO:0000313" key="19">
    <source>
        <dbReference type="Proteomes" id="UP000572268"/>
    </source>
</evidence>
<evidence type="ECO:0000256" key="7">
    <source>
        <dbReference type="ARBA" id="ARBA00022989"/>
    </source>
</evidence>
<keyword evidence="8" id="KW-0406">Ion transport</keyword>
<feature type="transmembrane region" description="Helical" evidence="13">
    <location>
        <begin position="500"/>
        <end position="517"/>
    </location>
</feature>
<evidence type="ECO:0000256" key="1">
    <source>
        <dbReference type="ARBA" id="ARBA00004141"/>
    </source>
</evidence>
<organism evidence="16 18">
    <name type="scientific">Perkinsus olseni</name>
    <name type="common">Perkinsus atlanticus</name>
    <dbReference type="NCBI Taxonomy" id="32597"/>
    <lineage>
        <taxon>Eukaryota</taxon>
        <taxon>Sar</taxon>
        <taxon>Alveolata</taxon>
        <taxon>Perkinsozoa</taxon>
        <taxon>Perkinsea</taxon>
        <taxon>Perkinsida</taxon>
        <taxon>Perkinsidae</taxon>
        <taxon>Perkinsus</taxon>
    </lineage>
</organism>
<feature type="domain" description="Potassium channel" evidence="14">
    <location>
        <begin position="446"/>
        <end position="522"/>
    </location>
</feature>
<dbReference type="Gene3D" id="3.40.50.720">
    <property type="entry name" value="NAD(P)-binding Rossmann-like Domain"/>
    <property type="match status" value="1"/>
</dbReference>
<feature type="compositionally biased region" description="Basic and acidic residues" evidence="12">
    <location>
        <begin position="852"/>
        <end position="872"/>
    </location>
</feature>
<evidence type="ECO:0000256" key="13">
    <source>
        <dbReference type="SAM" id="Phobius"/>
    </source>
</evidence>
<feature type="transmembrane region" description="Helical" evidence="13">
    <location>
        <begin position="469"/>
        <end position="488"/>
    </location>
</feature>
<evidence type="ECO:0000256" key="10">
    <source>
        <dbReference type="ARBA" id="ARBA00023303"/>
    </source>
</evidence>
<dbReference type="GO" id="GO:0016020">
    <property type="term" value="C:membrane"/>
    <property type="evidence" value="ECO:0007669"/>
    <property type="project" value="UniProtKB-SubCell"/>
</dbReference>
<dbReference type="PANTHER" id="PTHR10027:SF10">
    <property type="entry name" value="SLOWPOKE 2, ISOFORM D"/>
    <property type="match status" value="1"/>
</dbReference>
<evidence type="ECO:0000313" key="16">
    <source>
        <dbReference type="EMBL" id="KAF4671386.1"/>
    </source>
</evidence>
<evidence type="ECO:0000256" key="11">
    <source>
        <dbReference type="ARBA" id="ARBA00034430"/>
    </source>
</evidence>
<evidence type="ECO:0000256" key="9">
    <source>
        <dbReference type="ARBA" id="ARBA00023136"/>
    </source>
</evidence>
<feature type="domain" description="RCK N-terminal" evidence="15">
    <location>
        <begin position="1108"/>
        <end position="1185"/>
    </location>
</feature>
<dbReference type="InterPro" id="IPR003148">
    <property type="entry name" value="RCK_N"/>
</dbReference>
<evidence type="ECO:0000259" key="14">
    <source>
        <dbReference type="Pfam" id="PF07885"/>
    </source>
</evidence>
<evidence type="ECO:0000313" key="18">
    <source>
        <dbReference type="Proteomes" id="UP000570595"/>
    </source>
</evidence>
<dbReference type="GO" id="GO:0005267">
    <property type="term" value="F:potassium channel activity"/>
    <property type="evidence" value="ECO:0007669"/>
    <property type="project" value="UniProtKB-KW"/>
</dbReference>